<dbReference type="Proteomes" id="UP000076632">
    <property type="component" value="Unassembled WGS sequence"/>
</dbReference>
<keyword evidence="3" id="KW-1185">Reference proteome</keyword>
<dbReference type="RefSeq" id="XP_018186125.1">
    <property type="nucleotide sequence ID" value="XM_018331228.1"/>
</dbReference>
<reference evidence="2 3" key="1">
    <citation type="journal article" date="2016" name="Fungal Biol.">
        <title>The genome of Xylona heveae provides a window into fungal endophytism.</title>
        <authorList>
            <person name="Gazis R."/>
            <person name="Kuo A."/>
            <person name="Riley R."/>
            <person name="LaButti K."/>
            <person name="Lipzen A."/>
            <person name="Lin J."/>
            <person name="Amirebrahimi M."/>
            <person name="Hesse C.N."/>
            <person name="Spatafora J.W."/>
            <person name="Henrissat B."/>
            <person name="Hainaut M."/>
            <person name="Grigoriev I.V."/>
            <person name="Hibbett D.S."/>
        </authorList>
    </citation>
    <scope>NUCLEOTIDE SEQUENCE [LARGE SCALE GENOMIC DNA]</scope>
    <source>
        <strain evidence="2 3">TC161</strain>
    </source>
</reference>
<dbReference type="STRING" id="1328760.A0A165AJ85"/>
<dbReference type="InParanoid" id="A0A165AJ85"/>
<evidence type="ECO:0000313" key="3">
    <source>
        <dbReference type="Proteomes" id="UP000076632"/>
    </source>
</evidence>
<dbReference type="EMBL" id="KV407462">
    <property type="protein sequence ID" value="KZF20570.1"/>
    <property type="molecule type" value="Genomic_DNA"/>
</dbReference>
<proteinExistence type="predicted"/>
<feature type="region of interest" description="Disordered" evidence="1">
    <location>
        <begin position="264"/>
        <end position="307"/>
    </location>
</feature>
<feature type="compositionally biased region" description="Polar residues" evidence="1">
    <location>
        <begin position="492"/>
        <end position="509"/>
    </location>
</feature>
<feature type="compositionally biased region" description="Basic residues" evidence="1">
    <location>
        <begin position="143"/>
        <end position="160"/>
    </location>
</feature>
<sequence length="671" mass="73800">MKIVNRPKTRKLTRWDSDKDVLTGLWIQHVCQEEGVKIPWHKIVPHIGPNVTVGALLQHQAKLRDQYERKGFHVPPASNRRGKKSRVSGLAAEEDDLSQVATYQLPHLASEQQGLSMTSNKTETAFDDDGEESDETYSESKPKGRKKQTRAGKRKPRSRKAPAVAIKHEEDSVNDDPWDSEVTEEHKTLLTDEDYVSYQNTEQTRAEALNSQYPGPGHFEVEESVSLGASLMEFAASPNSSADEPRRPSKIVVLPIKSGSERFPMGLRHWPSQATTDSQLGENISSNPTESSSASESQPSNEMSQQAFPASNIGANEVNIHDQYDGNHEFTQARMASYNNLSTLPQGLQQISALSGANLMNPNYMQAVSSFDQAAPPVPAMGVGDSSGWQQGSAIQALESYHLQAFPDSQYLGTTGTGNSNNGGGNFEPISAAYGKLLGEKCQIRECIKTSTDKVYLKAGDQASSSYQLAQFEAYMPKHDTSAPLVSPSMAPVSNSGPEQHEYPQTNISDRLARRTRSNRDNSRRQTRFEPYPSNSINVEGTPLVDAEIGIPSNGNAIAAASNLAKFTTSDELENDAEVGRPSATNMQDRLSSDDRVPGPAMERNRETQDPHLGDSVVNSEYLASEQAEEIPPFPYSIPGFQEWVEEQDRIDMFGEANGEMFLDPVPFDSF</sequence>
<accession>A0A165AJ85</accession>
<feature type="region of interest" description="Disordered" evidence="1">
    <location>
        <begin position="483"/>
        <end position="537"/>
    </location>
</feature>
<feature type="region of interest" description="Disordered" evidence="1">
    <location>
        <begin position="70"/>
        <end position="93"/>
    </location>
</feature>
<evidence type="ECO:0008006" key="4">
    <source>
        <dbReference type="Google" id="ProtNLM"/>
    </source>
</evidence>
<dbReference type="AlphaFoldDB" id="A0A165AJ85"/>
<organism evidence="2 3">
    <name type="scientific">Xylona heveae (strain CBS 132557 / TC161)</name>
    <dbReference type="NCBI Taxonomy" id="1328760"/>
    <lineage>
        <taxon>Eukaryota</taxon>
        <taxon>Fungi</taxon>
        <taxon>Dikarya</taxon>
        <taxon>Ascomycota</taxon>
        <taxon>Pezizomycotina</taxon>
        <taxon>Xylonomycetes</taxon>
        <taxon>Xylonales</taxon>
        <taxon>Xylonaceae</taxon>
        <taxon>Xylona</taxon>
    </lineage>
</organism>
<gene>
    <name evidence="2" type="ORF">L228DRAFT_240351</name>
</gene>
<dbReference type="GeneID" id="28896365"/>
<name>A0A165AJ85_XYLHT</name>
<evidence type="ECO:0000313" key="2">
    <source>
        <dbReference type="EMBL" id="KZF20570.1"/>
    </source>
</evidence>
<feature type="compositionally biased region" description="Polar residues" evidence="1">
    <location>
        <begin position="272"/>
        <end position="281"/>
    </location>
</feature>
<feature type="compositionally biased region" description="Basic and acidic residues" evidence="1">
    <location>
        <begin position="591"/>
        <end position="613"/>
    </location>
</feature>
<feature type="compositionally biased region" description="Polar residues" evidence="1">
    <location>
        <begin position="110"/>
        <end position="123"/>
    </location>
</feature>
<feature type="compositionally biased region" description="Basic and acidic residues" evidence="1">
    <location>
        <begin position="518"/>
        <end position="528"/>
    </location>
</feature>
<feature type="region of interest" description="Disordered" evidence="1">
    <location>
        <begin position="579"/>
        <end position="614"/>
    </location>
</feature>
<feature type="compositionally biased region" description="Acidic residues" evidence="1">
    <location>
        <begin position="125"/>
        <end position="137"/>
    </location>
</feature>
<protein>
    <recommendedName>
        <fullName evidence="4">Myb-like domain-containing protein</fullName>
    </recommendedName>
</protein>
<evidence type="ECO:0000256" key="1">
    <source>
        <dbReference type="SAM" id="MobiDB-lite"/>
    </source>
</evidence>
<dbReference type="OrthoDB" id="3903267at2759"/>
<feature type="compositionally biased region" description="Low complexity" evidence="1">
    <location>
        <begin position="282"/>
        <end position="304"/>
    </location>
</feature>
<feature type="region of interest" description="Disordered" evidence="1">
    <location>
        <begin position="109"/>
        <end position="180"/>
    </location>
</feature>